<dbReference type="AlphaFoldDB" id="A0A5B8XW68"/>
<dbReference type="SUPFAM" id="SSF89946">
    <property type="entry name" value="Hypothetical protein VC0424"/>
    <property type="match status" value="1"/>
</dbReference>
<protein>
    <submittedName>
        <fullName evidence="3">DUF695 domain-containing protein</fullName>
    </submittedName>
</protein>
<evidence type="ECO:0000313" key="3">
    <source>
        <dbReference type="EMBL" id="QED29835.1"/>
    </source>
</evidence>
<organism evidence="3 4">
    <name type="scientific">Microvenator marinus</name>
    <dbReference type="NCBI Taxonomy" id="2600177"/>
    <lineage>
        <taxon>Bacteria</taxon>
        <taxon>Deltaproteobacteria</taxon>
        <taxon>Bradymonadales</taxon>
        <taxon>Microvenatoraceae</taxon>
        <taxon>Microvenator</taxon>
    </lineage>
</organism>
<dbReference type="Proteomes" id="UP000321595">
    <property type="component" value="Chromosome"/>
</dbReference>
<gene>
    <name evidence="3" type="ORF">FRD01_21895</name>
</gene>
<dbReference type="InterPro" id="IPR036701">
    <property type="entry name" value="RraB-like_sf"/>
</dbReference>
<evidence type="ECO:0000259" key="1">
    <source>
        <dbReference type="Pfam" id="PF05117"/>
    </source>
</evidence>
<dbReference type="EMBL" id="CP042467">
    <property type="protein sequence ID" value="QED29835.1"/>
    <property type="molecule type" value="Genomic_DNA"/>
</dbReference>
<sequence length="246" mass="27849">MEWEIYPTPVQSNLGLMLVNLSYLNEGKVGDWPYLNWIRVLYDADSQGFPTQAEQHELEEISDGITEQLGPRGAIVGRLSVDGRREFFVYSDEPCADEIMATLQERFPARRFTRRASEDPEWDVYFGFLCPDAVQLQRLASHKGMQALQEQGDFTNIPRPVVHAAAFTDESAAEEFGLFLEAMGFEITTQEEVENEEAMRPFVIKCVGEHPVDVVGIERFVMPLFQKARELGGEYGGWQCSAVIVS</sequence>
<dbReference type="Pfam" id="PF06877">
    <property type="entry name" value="RraB"/>
    <property type="match status" value="1"/>
</dbReference>
<dbReference type="OrthoDB" id="7839302at2"/>
<proteinExistence type="predicted"/>
<evidence type="ECO:0000259" key="2">
    <source>
        <dbReference type="Pfam" id="PF06877"/>
    </source>
</evidence>
<dbReference type="RefSeq" id="WP_146963068.1">
    <property type="nucleotide sequence ID" value="NZ_CP042467.1"/>
</dbReference>
<name>A0A5B8XW68_9DELT</name>
<dbReference type="InterPro" id="IPR016097">
    <property type="entry name" value="DUF695"/>
</dbReference>
<feature type="domain" description="DUF695" evidence="1">
    <location>
        <begin position="2"/>
        <end position="129"/>
    </location>
</feature>
<accession>A0A5B8XW68</accession>
<dbReference type="Pfam" id="PF05117">
    <property type="entry name" value="DUF695"/>
    <property type="match status" value="1"/>
</dbReference>
<dbReference type="InterPro" id="IPR009671">
    <property type="entry name" value="RraB_dom"/>
</dbReference>
<evidence type="ECO:0000313" key="4">
    <source>
        <dbReference type="Proteomes" id="UP000321595"/>
    </source>
</evidence>
<dbReference type="KEGG" id="bbae:FRD01_21895"/>
<keyword evidence="4" id="KW-1185">Reference proteome</keyword>
<reference evidence="3 4" key="1">
    <citation type="submission" date="2019-08" db="EMBL/GenBank/DDBJ databases">
        <authorList>
            <person name="Liang Q."/>
        </authorList>
    </citation>
    <scope>NUCLEOTIDE SEQUENCE [LARGE SCALE GENOMIC DNA]</scope>
    <source>
        <strain evidence="3 4">V1718</strain>
    </source>
</reference>
<feature type="domain" description="Regulator of ribonuclease activity B" evidence="2">
    <location>
        <begin position="145"/>
        <end position="240"/>
    </location>
</feature>
<dbReference type="Gene3D" id="3.30.70.970">
    <property type="entry name" value="RraB-like"/>
    <property type="match status" value="1"/>
</dbReference>